<dbReference type="Proteomes" id="UP000294614">
    <property type="component" value="Unassembled WGS sequence"/>
</dbReference>
<dbReference type="GO" id="GO:0022857">
    <property type="term" value="F:transmembrane transporter activity"/>
    <property type="evidence" value="ECO:0007669"/>
    <property type="project" value="InterPro"/>
</dbReference>
<evidence type="ECO:0000256" key="4">
    <source>
        <dbReference type="ARBA" id="ARBA00022692"/>
    </source>
</evidence>
<sequence length="132" mass="14565">MKFSREEKKNPEINVTPLIDIVFILLIFLMVSTSFNFTNSIDVNLPAAKGDEKPLVENIRIVMTKEGLITVNDQTVQIAEVEGILGEFKKTAPAATVIIEADKEVAHGQVVTVMDASRKAGYEKFAIAVEEE</sequence>
<dbReference type="Pfam" id="PF02472">
    <property type="entry name" value="ExbD"/>
    <property type="match status" value="1"/>
</dbReference>
<name>A0A4R1K853_9BACT</name>
<dbReference type="GO" id="GO:0005886">
    <property type="term" value="C:plasma membrane"/>
    <property type="evidence" value="ECO:0007669"/>
    <property type="project" value="UniProtKB-SubCell"/>
</dbReference>
<dbReference type="EMBL" id="SMGG01000004">
    <property type="protein sequence ID" value="TCK60454.1"/>
    <property type="molecule type" value="Genomic_DNA"/>
</dbReference>
<keyword evidence="6 8" id="KW-0472">Membrane</keyword>
<keyword evidence="3" id="KW-1003">Cell membrane</keyword>
<accession>A0A4R1K853</accession>
<evidence type="ECO:0000256" key="6">
    <source>
        <dbReference type="ARBA" id="ARBA00023136"/>
    </source>
</evidence>
<protein>
    <submittedName>
        <fullName evidence="9">Outer membrane transport energization protein ExbD</fullName>
    </submittedName>
</protein>
<dbReference type="RefSeq" id="WP_132873163.1">
    <property type="nucleotide sequence ID" value="NZ_JAJUHT010000007.1"/>
</dbReference>
<proteinExistence type="inferred from homology"/>
<evidence type="ECO:0000313" key="10">
    <source>
        <dbReference type="Proteomes" id="UP000294614"/>
    </source>
</evidence>
<keyword evidence="5 8" id="KW-1133">Transmembrane helix</keyword>
<evidence type="ECO:0000256" key="1">
    <source>
        <dbReference type="ARBA" id="ARBA00004162"/>
    </source>
</evidence>
<organism evidence="9 10">
    <name type="scientific">Seleniivibrio woodruffii</name>
    <dbReference type="NCBI Taxonomy" id="1078050"/>
    <lineage>
        <taxon>Bacteria</taxon>
        <taxon>Pseudomonadati</taxon>
        <taxon>Deferribacterota</taxon>
        <taxon>Deferribacteres</taxon>
        <taxon>Deferribacterales</taxon>
        <taxon>Geovibrionaceae</taxon>
        <taxon>Seleniivibrio</taxon>
    </lineage>
</organism>
<evidence type="ECO:0000256" key="7">
    <source>
        <dbReference type="RuleBase" id="RU003879"/>
    </source>
</evidence>
<evidence type="ECO:0000256" key="3">
    <source>
        <dbReference type="ARBA" id="ARBA00022475"/>
    </source>
</evidence>
<evidence type="ECO:0000256" key="2">
    <source>
        <dbReference type="ARBA" id="ARBA00005811"/>
    </source>
</evidence>
<keyword evidence="10" id="KW-1185">Reference proteome</keyword>
<comment type="caution">
    <text evidence="9">The sequence shown here is derived from an EMBL/GenBank/DDBJ whole genome shotgun (WGS) entry which is preliminary data.</text>
</comment>
<comment type="subcellular location">
    <subcellularLocation>
        <location evidence="1">Cell membrane</location>
        <topology evidence="1">Single-pass membrane protein</topology>
    </subcellularLocation>
    <subcellularLocation>
        <location evidence="7">Cell membrane</location>
        <topology evidence="7">Single-pass type II membrane protein</topology>
    </subcellularLocation>
</comment>
<dbReference type="Gene3D" id="3.30.420.270">
    <property type="match status" value="1"/>
</dbReference>
<gene>
    <name evidence="9" type="ORF">C8D98_1328</name>
</gene>
<evidence type="ECO:0000256" key="5">
    <source>
        <dbReference type="ARBA" id="ARBA00022989"/>
    </source>
</evidence>
<evidence type="ECO:0000313" key="9">
    <source>
        <dbReference type="EMBL" id="TCK60454.1"/>
    </source>
</evidence>
<keyword evidence="7" id="KW-0813">Transport</keyword>
<dbReference type="InterPro" id="IPR003400">
    <property type="entry name" value="ExbD"/>
</dbReference>
<dbReference type="AlphaFoldDB" id="A0A4R1K853"/>
<reference evidence="9 10" key="1">
    <citation type="submission" date="2019-03" db="EMBL/GenBank/DDBJ databases">
        <title>Genomic Encyclopedia of Type Strains, Phase IV (KMG-IV): sequencing the most valuable type-strain genomes for metagenomic binning, comparative biology and taxonomic classification.</title>
        <authorList>
            <person name="Goeker M."/>
        </authorList>
    </citation>
    <scope>NUCLEOTIDE SEQUENCE [LARGE SCALE GENOMIC DNA]</scope>
    <source>
        <strain evidence="9 10">DSM 24984</strain>
    </source>
</reference>
<dbReference type="OrthoDB" id="8858387at2"/>
<keyword evidence="7" id="KW-0653">Protein transport</keyword>
<evidence type="ECO:0000256" key="8">
    <source>
        <dbReference type="SAM" id="Phobius"/>
    </source>
</evidence>
<dbReference type="PANTHER" id="PTHR30558">
    <property type="entry name" value="EXBD MEMBRANE COMPONENT OF PMF-DRIVEN MACROMOLECULE IMPORT SYSTEM"/>
    <property type="match status" value="1"/>
</dbReference>
<comment type="similarity">
    <text evidence="2 7">Belongs to the ExbD/TolR family.</text>
</comment>
<dbReference type="GO" id="GO:0015031">
    <property type="term" value="P:protein transport"/>
    <property type="evidence" value="ECO:0007669"/>
    <property type="project" value="UniProtKB-KW"/>
</dbReference>
<feature type="transmembrane region" description="Helical" evidence="8">
    <location>
        <begin position="12"/>
        <end position="31"/>
    </location>
</feature>
<keyword evidence="4 7" id="KW-0812">Transmembrane</keyword>